<organism evidence="2 3">
    <name type="scientific">Mesorhizobium opportunistum (strain LMG 24607 / HAMBI 3007 / WSM2075)</name>
    <dbReference type="NCBI Taxonomy" id="536019"/>
    <lineage>
        <taxon>Bacteria</taxon>
        <taxon>Pseudomonadati</taxon>
        <taxon>Pseudomonadota</taxon>
        <taxon>Alphaproteobacteria</taxon>
        <taxon>Hyphomicrobiales</taxon>
        <taxon>Phyllobacteriaceae</taxon>
        <taxon>Mesorhizobium</taxon>
    </lineage>
</organism>
<sequence>MYSLLQVVAVVIAALPMALSVAHALELPGKMRLDERTYRAVQHIYYPGFTIGGAAEPLSVVVTGLLLFLVPAGTTAFWAVLLAFFCLAGNGRDLLARDPPGKQILDGRRAGGRAWRSLLRGWREARRSAAGLDRTS</sequence>
<keyword evidence="1" id="KW-0472">Membrane</keyword>
<protein>
    <recommendedName>
        <fullName evidence="4">DUF1772 domain-containing protein</fullName>
    </recommendedName>
</protein>
<dbReference type="HOGENOM" id="CLU_1872975_0_0_5"/>
<reference evidence="2 3" key="1">
    <citation type="submission" date="2010-10" db="EMBL/GenBank/DDBJ databases">
        <title>Complete sequence of Mesorhizobium opportunistum WSM2075.</title>
        <authorList>
            <consortium name="US DOE Joint Genome Institute"/>
            <person name="Lucas S."/>
            <person name="Copeland A."/>
            <person name="Lapidus A."/>
            <person name="Cheng J.-F."/>
            <person name="Bruce D."/>
            <person name="Goodwin L."/>
            <person name="Pitluck S."/>
            <person name="Chertkov O."/>
            <person name="Misra M."/>
            <person name="Detter J.C."/>
            <person name="Han C."/>
            <person name="Tapia R."/>
            <person name="Land M."/>
            <person name="Hauser L."/>
            <person name="Kyrpides N."/>
            <person name="Ovchinnikova G."/>
            <person name="Mavrommatis K.M."/>
            <person name="Tiwari R.P."/>
            <person name="Howieson J.G."/>
            <person name="O'Hara G.W."/>
            <person name="Nandasena K.G."/>
            <person name="Woyke T."/>
        </authorList>
    </citation>
    <scope>NUCLEOTIDE SEQUENCE [LARGE SCALE GENOMIC DNA]</scope>
    <source>
        <strain evidence="3">LMG 24607 / HAMBI 3007 / WSM2075</strain>
    </source>
</reference>
<accession>F7Y983</accession>
<dbReference type="RefSeq" id="WP_013893179.1">
    <property type="nucleotide sequence ID" value="NC_015675.1"/>
</dbReference>
<name>F7Y983_MESOW</name>
<gene>
    <name evidence="2" type="ordered locus">Mesop_1974</name>
</gene>
<evidence type="ECO:0000313" key="2">
    <source>
        <dbReference type="EMBL" id="AEH86455.1"/>
    </source>
</evidence>
<feature type="transmembrane region" description="Helical" evidence="1">
    <location>
        <begin position="65"/>
        <end position="87"/>
    </location>
</feature>
<dbReference type="eggNOG" id="ENOG50334DI">
    <property type="taxonomic scope" value="Bacteria"/>
</dbReference>
<proteinExistence type="predicted"/>
<evidence type="ECO:0000313" key="3">
    <source>
        <dbReference type="Proteomes" id="UP000001623"/>
    </source>
</evidence>
<evidence type="ECO:0008006" key="4">
    <source>
        <dbReference type="Google" id="ProtNLM"/>
    </source>
</evidence>
<keyword evidence="1" id="KW-1133">Transmembrane helix</keyword>
<evidence type="ECO:0000256" key="1">
    <source>
        <dbReference type="SAM" id="Phobius"/>
    </source>
</evidence>
<dbReference type="EMBL" id="CP002279">
    <property type="protein sequence ID" value="AEH86455.1"/>
    <property type="molecule type" value="Genomic_DNA"/>
</dbReference>
<dbReference type="KEGG" id="mop:Mesop_1974"/>
<keyword evidence="1" id="KW-0812">Transmembrane</keyword>
<dbReference type="Proteomes" id="UP000001623">
    <property type="component" value="Chromosome"/>
</dbReference>
<dbReference type="AlphaFoldDB" id="F7Y983"/>